<sequence length="40" mass="5085">MLKIKYHRQFIRDYKLALKRGLKVSRWIKKQGVWIYENNY</sequence>
<gene>
    <name evidence="1" type="ORF">SAMN04487839_1178</name>
    <name evidence="2" type="ORF">SAMN04487840_1114</name>
</gene>
<name>A0A1H7XN78_9STRE</name>
<dbReference type="EMBL" id="FOGM01000011">
    <property type="protein sequence ID" value="SER87644.1"/>
    <property type="molecule type" value="Genomic_DNA"/>
</dbReference>
<accession>A0A1H7XN78</accession>
<evidence type="ECO:0000313" key="4">
    <source>
        <dbReference type="Proteomes" id="UP000182764"/>
    </source>
</evidence>
<dbReference type="Proteomes" id="UP000182712">
    <property type="component" value="Unassembled WGS sequence"/>
</dbReference>
<proteinExistence type="predicted"/>
<dbReference type="AlphaFoldDB" id="A0A1H7XN78"/>
<organism evidence="1 4">
    <name type="scientific">Streptococcus gallolyticus</name>
    <dbReference type="NCBI Taxonomy" id="315405"/>
    <lineage>
        <taxon>Bacteria</taxon>
        <taxon>Bacillati</taxon>
        <taxon>Bacillota</taxon>
        <taxon>Bacilli</taxon>
        <taxon>Lactobacillales</taxon>
        <taxon>Streptococcaceae</taxon>
        <taxon>Streptococcus</taxon>
    </lineage>
</organism>
<evidence type="ECO:0000313" key="2">
    <source>
        <dbReference type="EMBL" id="SER87644.1"/>
    </source>
</evidence>
<reference evidence="3 4" key="1">
    <citation type="submission" date="2016-10" db="EMBL/GenBank/DDBJ databases">
        <authorList>
            <person name="de Groot N.N."/>
        </authorList>
    </citation>
    <scope>NUCLEOTIDE SEQUENCE [LARGE SCALE GENOMIC DNA]</scope>
    <source>
        <strain evidence="1 4">VTM1R29</strain>
        <strain evidence="2 3">VTM2R47</strain>
    </source>
</reference>
<protein>
    <submittedName>
        <fullName evidence="1">Uncharacterized protein</fullName>
    </submittedName>
</protein>
<dbReference type="Proteomes" id="UP000182764">
    <property type="component" value="Unassembled WGS sequence"/>
</dbReference>
<dbReference type="EMBL" id="FOBM01000017">
    <property type="protein sequence ID" value="SEM35226.1"/>
    <property type="molecule type" value="Genomic_DNA"/>
</dbReference>
<evidence type="ECO:0000313" key="3">
    <source>
        <dbReference type="Proteomes" id="UP000182712"/>
    </source>
</evidence>
<evidence type="ECO:0000313" key="1">
    <source>
        <dbReference type="EMBL" id="SEM35226.1"/>
    </source>
</evidence>